<dbReference type="AlphaFoldDB" id="A0A3P8G7S0"/>
<proteinExistence type="predicted"/>
<dbReference type="Proteomes" id="UP000050761">
    <property type="component" value="Unassembled WGS sequence"/>
</dbReference>
<reference evidence="3" key="2">
    <citation type="submission" date="2019-09" db="UniProtKB">
        <authorList>
            <consortium name="WormBaseParasite"/>
        </authorList>
    </citation>
    <scope>IDENTIFICATION</scope>
</reference>
<dbReference type="WBParaSite" id="HPBE_0002163601-mRNA-1">
    <property type="protein sequence ID" value="HPBE_0002163601-mRNA-1"/>
    <property type="gene ID" value="HPBE_0002163601"/>
</dbReference>
<dbReference type="GO" id="GO:0019546">
    <property type="term" value="P:L-arginine deiminase pathway"/>
    <property type="evidence" value="ECO:0007669"/>
    <property type="project" value="TreeGrafter"/>
</dbReference>
<evidence type="ECO:0000313" key="1">
    <source>
        <dbReference type="EMBL" id="VDP27036.1"/>
    </source>
</evidence>
<dbReference type="EMBL" id="UZAH01033188">
    <property type="protein sequence ID" value="VDP27036.1"/>
    <property type="molecule type" value="Genomic_DNA"/>
</dbReference>
<evidence type="ECO:0000313" key="3">
    <source>
        <dbReference type="WBParaSite" id="HPBE_0002163601-mRNA-1"/>
    </source>
</evidence>
<dbReference type="Gene3D" id="3.75.10.10">
    <property type="entry name" value="L-arginine/glycine Amidinotransferase, Chain A"/>
    <property type="match status" value="1"/>
</dbReference>
<gene>
    <name evidence="1" type="ORF">HPBE_LOCUS21635</name>
</gene>
<sequence>MNASEDAKELPDLVFTANAGIVRGKQVYLANFAHQQRKAEWKINEKWFRKNGFRTHYNPNIPQEGAGDAVWCCDKKVLIAGVGPRSDVRALTDIHDKLCSPGDEFRVVAVKLVDPRFYHLDTCFCPLNNEIALYFPKAFDPVCRHNLSNYLDLLPVCISSMTFGINSLSHWLT</sequence>
<evidence type="ECO:0000313" key="2">
    <source>
        <dbReference type="Proteomes" id="UP000050761"/>
    </source>
</evidence>
<keyword evidence="2" id="KW-1185">Reference proteome</keyword>
<dbReference type="PANTHER" id="PTHR47271">
    <property type="entry name" value="ARGININE DEIMINASE"/>
    <property type="match status" value="1"/>
</dbReference>
<dbReference type="PANTHER" id="PTHR47271:SF2">
    <property type="entry name" value="ARGININE DEIMINASE"/>
    <property type="match status" value="1"/>
</dbReference>
<dbReference type="OrthoDB" id="5912197at2759"/>
<reference evidence="1 2" key="1">
    <citation type="submission" date="2018-11" db="EMBL/GenBank/DDBJ databases">
        <authorList>
            <consortium name="Pathogen Informatics"/>
        </authorList>
    </citation>
    <scope>NUCLEOTIDE SEQUENCE [LARGE SCALE GENOMIC DNA]</scope>
</reference>
<dbReference type="GO" id="GO:0016990">
    <property type="term" value="F:arginine deiminase activity"/>
    <property type="evidence" value="ECO:0007669"/>
    <property type="project" value="TreeGrafter"/>
</dbReference>
<name>A0A3P8G7S0_HELPZ</name>
<dbReference type="Pfam" id="PF19420">
    <property type="entry name" value="DDAH_eukar"/>
    <property type="match status" value="1"/>
</dbReference>
<dbReference type="SUPFAM" id="SSF55909">
    <property type="entry name" value="Pentein"/>
    <property type="match status" value="1"/>
</dbReference>
<accession>A0A3P8G7S0</accession>
<protein>
    <submittedName>
        <fullName evidence="3">Amidinotransferase</fullName>
    </submittedName>
</protein>
<organism evidence="1">
    <name type="scientific">Heligmosomoides polygyrus</name>
    <name type="common">Parasitic roundworm</name>
    <dbReference type="NCBI Taxonomy" id="6339"/>
    <lineage>
        <taxon>Eukaryota</taxon>
        <taxon>Metazoa</taxon>
        <taxon>Ecdysozoa</taxon>
        <taxon>Nematoda</taxon>
        <taxon>Chromadorea</taxon>
        <taxon>Rhabditida</taxon>
        <taxon>Rhabditina</taxon>
        <taxon>Rhabditomorpha</taxon>
        <taxon>Strongyloidea</taxon>
        <taxon>Heligmosomidae</taxon>
        <taxon>Heligmosomoides</taxon>
    </lineage>
</organism>